<proteinExistence type="predicted"/>
<organism evidence="1 4">
    <name type="scientific">Blautia obeum</name>
    <dbReference type="NCBI Taxonomy" id="40520"/>
    <lineage>
        <taxon>Bacteria</taxon>
        <taxon>Bacillati</taxon>
        <taxon>Bacillota</taxon>
        <taxon>Clostridia</taxon>
        <taxon>Lachnospirales</taxon>
        <taxon>Lachnospiraceae</taxon>
        <taxon>Blautia</taxon>
    </lineage>
</organism>
<evidence type="ECO:0000313" key="1">
    <source>
        <dbReference type="EMBL" id="RGQ02289.1"/>
    </source>
</evidence>
<evidence type="ECO:0000313" key="2">
    <source>
        <dbReference type="EMBL" id="RHC03381.1"/>
    </source>
</evidence>
<reference evidence="3 4" key="1">
    <citation type="submission" date="2018-08" db="EMBL/GenBank/DDBJ databases">
        <title>A genome reference for cultivated species of the human gut microbiota.</title>
        <authorList>
            <person name="Zou Y."/>
            <person name="Xue W."/>
            <person name="Luo G."/>
        </authorList>
    </citation>
    <scope>NUCLEOTIDE SEQUENCE [LARGE SCALE GENOMIC DNA]</scope>
    <source>
        <strain evidence="1 4">AF29-2BH</strain>
        <strain evidence="2 3">AM37-4AC</strain>
    </source>
</reference>
<evidence type="ECO:0000313" key="3">
    <source>
        <dbReference type="Proteomes" id="UP000265808"/>
    </source>
</evidence>
<dbReference type="EMBL" id="QRSS01000035">
    <property type="protein sequence ID" value="RGQ02289.1"/>
    <property type="molecule type" value="Genomic_DNA"/>
</dbReference>
<evidence type="ECO:0000313" key="4">
    <source>
        <dbReference type="Proteomes" id="UP000283585"/>
    </source>
</evidence>
<name>A0A411ZHH8_9FIRM</name>
<sequence length="91" mass="10942">MSKKPPLQNQRFKWWEHVTRDGKLDSWERAAQFQFMDEMMKDDEKSILDDDDEIDTFADAGLDYDELEFMDPDERREVLEDAGLDPDEFDF</sequence>
<gene>
    <name evidence="2" type="ORF">DW859_15005</name>
    <name evidence="1" type="ORF">DWZ12_16160</name>
</gene>
<accession>A0A411ZHH8</accession>
<dbReference type="EMBL" id="QSHL01000014">
    <property type="protein sequence ID" value="RHC03381.1"/>
    <property type="molecule type" value="Genomic_DNA"/>
</dbReference>
<dbReference type="AlphaFoldDB" id="A0A411ZHH8"/>
<comment type="caution">
    <text evidence="1">The sequence shown here is derived from an EMBL/GenBank/DDBJ whole genome shotgun (WGS) entry which is preliminary data.</text>
</comment>
<dbReference type="Proteomes" id="UP000283585">
    <property type="component" value="Unassembled WGS sequence"/>
</dbReference>
<protein>
    <submittedName>
        <fullName evidence="1">Uncharacterized protein</fullName>
    </submittedName>
</protein>
<dbReference type="Proteomes" id="UP000265808">
    <property type="component" value="Unassembled WGS sequence"/>
</dbReference>